<dbReference type="PROSITE" id="PS00893">
    <property type="entry name" value="NUDIX_BOX"/>
    <property type="match status" value="1"/>
</dbReference>
<proteinExistence type="inferred from homology"/>
<dbReference type="Gene3D" id="3.90.79.10">
    <property type="entry name" value="Nucleoside Triphosphate Pyrophosphohydrolase"/>
    <property type="match status" value="1"/>
</dbReference>
<dbReference type="InterPro" id="IPR020476">
    <property type="entry name" value="Nudix_hydrolase"/>
</dbReference>
<keyword evidence="2 3" id="KW-0378">Hydrolase</keyword>
<dbReference type="Proteomes" id="UP000317557">
    <property type="component" value="Unassembled WGS sequence"/>
</dbReference>
<dbReference type="InterPro" id="IPR015797">
    <property type="entry name" value="NUDIX_hydrolase-like_dom_sf"/>
</dbReference>
<evidence type="ECO:0000313" key="6">
    <source>
        <dbReference type="Proteomes" id="UP000317557"/>
    </source>
</evidence>
<accession>A0A521F5D5</accession>
<dbReference type="PANTHER" id="PTHR43046:SF14">
    <property type="entry name" value="MUTT_NUDIX FAMILY PROTEIN"/>
    <property type="match status" value="1"/>
</dbReference>
<comment type="similarity">
    <text evidence="3">Belongs to the Nudix hydrolase family.</text>
</comment>
<evidence type="ECO:0000256" key="2">
    <source>
        <dbReference type="ARBA" id="ARBA00022801"/>
    </source>
</evidence>
<dbReference type="SUPFAM" id="SSF55811">
    <property type="entry name" value="Nudix"/>
    <property type="match status" value="1"/>
</dbReference>
<dbReference type="PANTHER" id="PTHR43046">
    <property type="entry name" value="GDP-MANNOSE MANNOSYL HYDROLASE"/>
    <property type="match status" value="1"/>
</dbReference>
<dbReference type="OrthoDB" id="9810648at2"/>
<name>A0A521F5D5_9BACT</name>
<evidence type="ECO:0000256" key="1">
    <source>
        <dbReference type="ARBA" id="ARBA00001946"/>
    </source>
</evidence>
<dbReference type="PRINTS" id="PR00502">
    <property type="entry name" value="NUDIXFAMILY"/>
</dbReference>
<dbReference type="PROSITE" id="PS51462">
    <property type="entry name" value="NUDIX"/>
    <property type="match status" value="1"/>
</dbReference>
<gene>
    <name evidence="5" type="ORF">SAMN06265219_11580</name>
</gene>
<dbReference type="GO" id="GO:0016787">
    <property type="term" value="F:hydrolase activity"/>
    <property type="evidence" value="ECO:0007669"/>
    <property type="project" value="UniProtKB-KW"/>
</dbReference>
<sequence>MSGERLTGKVRLRACGLLIEDGKLLLVELHSPVNKAWTWLPPGGGVEFGETLEEALVREFKEETGLVISVDDRVKVNEVITPKIHAVEFYFRVKRERGQLGLGSDPELEEDKQLLRNIDFFTREELKNMTVAPDFLFELDF</sequence>
<feature type="domain" description="Nudix hydrolase" evidence="4">
    <location>
        <begin position="8"/>
        <end position="141"/>
    </location>
</feature>
<evidence type="ECO:0000256" key="3">
    <source>
        <dbReference type="RuleBase" id="RU003476"/>
    </source>
</evidence>
<evidence type="ECO:0000259" key="4">
    <source>
        <dbReference type="PROSITE" id="PS51462"/>
    </source>
</evidence>
<dbReference type="RefSeq" id="WP_142455643.1">
    <property type="nucleotide sequence ID" value="NZ_FXTP01000015.1"/>
</dbReference>
<comment type="cofactor">
    <cofactor evidence="1">
        <name>Mg(2+)</name>
        <dbReference type="ChEBI" id="CHEBI:18420"/>
    </cofactor>
</comment>
<evidence type="ECO:0000313" key="5">
    <source>
        <dbReference type="EMBL" id="SMO91402.1"/>
    </source>
</evidence>
<dbReference type="InterPro" id="IPR020084">
    <property type="entry name" value="NUDIX_hydrolase_CS"/>
</dbReference>
<organism evidence="5 6">
    <name type="scientific">Gracilimonas mengyeensis</name>
    <dbReference type="NCBI Taxonomy" id="1302730"/>
    <lineage>
        <taxon>Bacteria</taxon>
        <taxon>Pseudomonadati</taxon>
        <taxon>Balneolota</taxon>
        <taxon>Balneolia</taxon>
        <taxon>Balneolales</taxon>
        <taxon>Balneolaceae</taxon>
        <taxon>Gracilimonas</taxon>
    </lineage>
</organism>
<dbReference type="AlphaFoldDB" id="A0A521F5D5"/>
<reference evidence="5 6" key="1">
    <citation type="submission" date="2017-05" db="EMBL/GenBank/DDBJ databases">
        <authorList>
            <person name="Varghese N."/>
            <person name="Submissions S."/>
        </authorList>
    </citation>
    <scope>NUCLEOTIDE SEQUENCE [LARGE SCALE GENOMIC DNA]</scope>
    <source>
        <strain evidence="5 6">DSM 21985</strain>
    </source>
</reference>
<keyword evidence="6" id="KW-1185">Reference proteome</keyword>
<dbReference type="EMBL" id="FXTP01000015">
    <property type="protein sequence ID" value="SMO91402.1"/>
    <property type="molecule type" value="Genomic_DNA"/>
</dbReference>
<protein>
    <submittedName>
        <fullName evidence="5">8-oxo-dGTP diphosphatase</fullName>
    </submittedName>
</protein>
<dbReference type="InterPro" id="IPR000086">
    <property type="entry name" value="NUDIX_hydrolase_dom"/>
</dbReference>
<dbReference type="Pfam" id="PF00293">
    <property type="entry name" value="NUDIX"/>
    <property type="match status" value="1"/>
</dbReference>